<gene>
    <name evidence="1" type="ORF">COT95_02230</name>
</gene>
<evidence type="ECO:0000313" key="1">
    <source>
        <dbReference type="EMBL" id="PIR94800.1"/>
    </source>
</evidence>
<dbReference type="EMBL" id="PFAN01000110">
    <property type="protein sequence ID" value="PIR94800.1"/>
    <property type="molecule type" value="Genomic_DNA"/>
</dbReference>
<reference evidence="2" key="1">
    <citation type="submission" date="2017-09" db="EMBL/GenBank/DDBJ databases">
        <title>Depth-based differentiation of microbial function through sediment-hosted aquifers and enrichment of novel symbionts in the deep terrestrial subsurface.</title>
        <authorList>
            <person name="Probst A.J."/>
            <person name="Ladd B."/>
            <person name="Jarett J.K."/>
            <person name="Geller-Mcgrath D.E."/>
            <person name="Sieber C.M.K."/>
            <person name="Emerson J.B."/>
            <person name="Anantharaman K."/>
            <person name="Thomas B.C."/>
            <person name="Malmstrom R."/>
            <person name="Stieglmeier M."/>
            <person name="Klingl A."/>
            <person name="Woyke T."/>
            <person name="Ryan C.M."/>
            <person name="Banfield J.F."/>
        </authorList>
    </citation>
    <scope>NUCLEOTIDE SEQUENCE [LARGE SCALE GENOMIC DNA]</scope>
</reference>
<sequence length="108" mass="12237">ITVKKIDGKVVSFPVRDKIIIEPGYHEIYFSFEEAAYPAKSVARSEVLLMSAARISVVHSLVVRGNFEAGKSYDICTSLLHFKKLPPFSNKQEKEDYVLIGMAFLREK</sequence>
<accession>A0A2H0V901</accession>
<dbReference type="AlphaFoldDB" id="A0A2H0V901"/>
<proteinExistence type="predicted"/>
<name>A0A2H0V901_9BACT</name>
<comment type="caution">
    <text evidence="1">The sequence shown here is derived from an EMBL/GenBank/DDBJ whole genome shotgun (WGS) entry which is preliminary data.</text>
</comment>
<organism evidence="1 2">
    <name type="scientific">Candidatus Falkowbacteria bacterium CG10_big_fil_rev_8_21_14_0_10_37_6</name>
    <dbReference type="NCBI Taxonomy" id="1974563"/>
    <lineage>
        <taxon>Bacteria</taxon>
        <taxon>Candidatus Falkowiibacteriota</taxon>
    </lineage>
</organism>
<feature type="non-terminal residue" evidence="1">
    <location>
        <position position="1"/>
    </location>
</feature>
<protein>
    <submittedName>
        <fullName evidence="1">Uncharacterized protein</fullName>
    </submittedName>
</protein>
<evidence type="ECO:0000313" key="2">
    <source>
        <dbReference type="Proteomes" id="UP000228614"/>
    </source>
</evidence>
<dbReference type="Proteomes" id="UP000228614">
    <property type="component" value="Unassembled WGS sequence"/>
</dbReference>